<dbReference type="PANTHER" id="PTHR43156">
    <property type="entry name" value="STAGE II SPORULATION PROTEIN E-RELATED"/>
    <property type="match status" value="1"/>
</dbReference>
<dbReference type="Gene3D" id="3.60.40.10">
    <property type="entry name" value="PPM-type phosphatase domain"/>
    <property type="match status" value="1"/>
</dbReference>
<dbReference type="EMBL" id="MCIB01000003">
    <property type="protein sequence ID" value="RKD33923.1"/>
    <property type="molecule type" value="Genomic_DNA"/>
</dbReference>
<dbReference type="AlphaFoldDB" id="A0A419T8X3"/>
<evidence type="ECO:0000256" key="1">
    <source>
        <dbReference type="ARBA" id="ARBA00022801"/>
    </source>
</evidence>
<gene>
    <name evidence="3" type="ORF">BET03_08320</name>
</gene>
<sequence length="372" mass="42531">MLDKGLGFDEKKIRCHQRFANDILDGMIDWVRVIDKTGTIIYVNKPMREAIGRQLIGTKCYSVLGKGSPCKRCISKTTILTGEIVEKEEKVGEKIFSVKSSPVKDENGEIYAAVEVFRDVTRERKLEKELIRKNEILNEDLRIARSLQSKIFPRKGNYDNINVDYIYKPSEMLSGDMFDVFHIDEEHIGIYISDVVGHGVSASMMTMFVRQTMRAVKDEYKAPAKALSELHKRFLSLDLEDDKYLTIFYGVLNKKDKTLVFANGGHNSLPILIGKDGVQILEAKGYPITYLFNKVDYKERKVKLKSGDKILFYTDGVIEAKDKSGEEFGLKRLINIIKNENENLLPAIENNIDNYNFGKQEDDFALLMVEVL</sequence>
<evidence type="ECO:0000259" key="2">
    <source>
        <dbReference type="PROSITE" id="PS50113"/>
    </source>
</evidence>
<comment type="caution">
    <text evidence="3">The sequence shown here is derived from an EMBL/GenBank/DDBJ whole genome shotgun (WGS) entry which is preliminary data.</text>
</comment>
<evidence type="ECO:0000313" key="3">
    <source>
        <dbReference type="EMBL" id="RKD33923.1"/>
    </source>
</evidence>
<dbReference type="GO" id="GO:0016791">
    <property type="term" value="F:phosphatase activity"/>
    <property type="evidence" value="ECO:0007669"/>
    <property type="project" value="TreeGrafter"/>
</dbReference>
<evidence type="ECO:0000313" key="4">
    <source>
        <dbReference type="Proteomes" id="UP000284177"/>
    </source>
</evidence>
<dbReference type="InterPro" id="IPR052016">
    <property type="entry name" value="Bact_Sigma-Reg"/>
</dbReference>
<dbReference type="InterPro" id="IPR035965">
    <property type="entry name" value="PAS-like_dom_sf"/>
</dbReference>
<reference evidence="3 4" key="1">
    <citation type="submission" date="2016-08" db="EMBL/GenBank/DDBJ databases">
        <title>Novel Firmicutes and Novel Genomes.</title>
        <authorList>
            <person name="Poppleton D.I."/>
            <person name="Gribaldo S."/>
        </authorList>
    </citation>
    <scope>NUCLEOTIDE SEQUENCE [LARGE SCALE GENOMIC DNA]</scope>
    <source>
        <strain evidence="3 4">CTT3</strain>
    </source>
</reference>
<dbReference type="InterPro" id="IPR001932">
    <property type="entry name" value="PPM-type_phosphatase-like_dom"/>
</dbReference>
<organism evidence="3 4">
    <name type="scientific">Thermohalobacter berrensis</name>
    <dbReference type="NCBI Taxonomy" id="99594"/>
    <lineage>
        <taxon>Bacteria</taxon>
        <taxon>Bacillati</taxon>
        <taxon>Bacillota</taxon>
        <taxon>Tissierellia</taxon>
        <taxon>Tissierellales</taxon>
        <taxon>Thermohalobacteraceae</taxon>
        <taxon>Thermohalobacter</taxon>
    </lineage>
</organism>
<dbReference type="InterPro" id="IPR013656">
    <property type="entry name" value="PAS_4"/>
</dbReference>
<keyword evidence="1" id="KW-0378">Hydrolase</keyword>
<name>A0A419T8X3_9FIRM</name>
<dbReference type="Pfam" id="PF07228">
    <property type="entry name" value="SpoIIE"/>
    <property type="match status" value="1"/>
</dbReference>
<dbReference type="SMART" id="SM00331">
    <property type="entry name" value="PP2C_SIG"/>
    <property type="match status" value="1"/>
</dbReference>
<accession>A0A419T8X3</accession>
<protein>
    <submittedName>
        <fullName evidence="3">Phosphatase</fullName>
    </submittedName>
</protein>
<dbReference type="Gene3D" id="3.30.450.20">
    <property type="entry name" value="PAS domain"/>
    <property type="match status" value="1"/>
</dbReference>
<proteinExistence type="predicted"/>
<dbReference type="RefSeq" id="WP_120167406.1">
    <property type="nucleotide sequence ID" value="NZ_MCIB01000003.1"/>
</dbReference>
<dbReference type="PROSITE" id="PS50113">
    <property type="entry name" value="PAC"/>
    <property type="match status" value="1"/>
</dbReference>
<feature type="domain" description="PAC" evidence="2">
    <location>
        <begin position="80"/>
        <end position="132"/>
    </location>
</feature>
<dbReference type="InterPro" id="IPR000700">
    <property type="entry name" value="PAS-assoc_C"/>
</dbReference>
<keyword evidence="4" id="KW-1185">Reference proteome</keyword>
<dbReference type="SUPFAM" id="SSF55785">
    <property type="entry name" value="PYP-like sensor domain (PAS domain)"/>
    <property type="match status" value="1"/>
</dbReference>
<dbReference type="PANTHER" id="PTHR43156:SF2">
    <property type="entry name" value="STAGE II SPORULATION PROTEIN E"/>
    <property type="match status" value="1"/>
</dbReference>
<dbReference type="OrthoDB" id="9763484at2"/>
<dbReference type="Pfam" id="PF08448">
    <property type="entry name" value="PAS_4"/>
    <property type="match status" value="1"/>
</dbReference>
<dbReference type="InterPro" id="IPR036457">
    <property type="entry name" value="PPM-type-like_dom_sf"/>
</dbReference>
<dbReference type="Proteomes" id="UP000284177">
    <property type="component" value="Unassembled WGS sequence"/>
</dbReference>